<dbReference type="PANTHER" id="PTHR33209">
    <property type="entry name" value="PROTEASE 4"/>
    <property type="match status" value="1"/>
</dbReference>
<dbReference type="NCBIfam" id="TIGR00706">
    <property type="entry name" value="SppA_dom"/>
    <property type="match status" value="1"/>
</dbReference>
<dbReference type="SUPFAM" id="SSF52096">
    <property type="entry name" value="ClpP/crotonase"/>
    <property type="match status" value="2"/>
</dbReference>
<feature type="domain" description="Peptidase S49" evidence="5">
    <location>
        <begin position="201"/>
        <end position="351"/>
    </location>
</feature>
<name>A0A644Y4H1_9ZZZZ</name>
<dbReference type="GO" id="GO:0008236">
    <property type="term" value="F:serine-type peptidase activity"/>
    <property type="evidence" value="ECO:0007669"/>
    <property type="project" value="UniProtKB-KW"/>
</dbReference>
<evidence type="ECO:0000259" key="5">
    <source>
        <dbReference type="Pfam" id="PF01343"/>
    </source>
</evidence>
<comment type="caution">
    <text evidence="6">The sequence shown here is derived from an EMBL/GenBank/DDBJ whole genome shotgun (WGS) entry which is preliminary data.</text>
</comment>
<evidence type="ECO:0000256" key="4">
    <source>
        <dbReference type="ARBA" id="ARBA00022825"/>
    </source>
</evidence>
<evidence type="ECO:0000313" key="6">
    <source>
        <dbReference type="EMBL" id="MPM22821.1"/>
    </source>
</evidence>
<gene>
    <name evidence="6" type="primary">sppA_8</name>
    <name evidence="6" type="ORF">SDC9_69280</name>
</gene>
<dbReference type="InterPro" id="IPR004635">
    <property type="entry name" value="Pept_S49_SppA"/>
</dbReference>
<dbReference type="InterPro" id="IPR029045">
    <property type="entry name" value="ClpP/crotonase-like_dom_sf"/>
</dbReference>
<sequence length="419" mass="46499">MFFKNALAKLNVDMQIIRHGKFKSAVEPFMLDKMSDENRLQLQTFADGIWGQIVKEVAKSRHMDTARVNVVADSLFALNAEGALKYNIVDSLIYRDQLNTLLLAKTVQTGDIPFVSLSDYHKSIKEKLLSYNSNRIAVIYAFGEINNGKYQHGTISGKHMSKVIREAAADSSIKAIVLRVNSPGGDALASDMIWREVYLANKIKPVVVSMGDYAASGGYYISCAARKIYAEPTTLTGSIGVFGVIPNMQKLFNEKLGITFDEVKTNQHSDYIGTTKPMSDFDKATIQSQIEDIYATFVKHVAEGRNMTPEAVDSIGQGRIWCGTDAIRIGLVDELGGIYEAIAYAAQAANITEYSVEELPVQKDFLTTLMEDFGSETKVEGNKIIEQQLGEFAPLYEAWQKATQMSGIQARLPYFLIME</sequence>
<evidence type="ECO:0000256" key="3">
    <source>
        <dbReference type="ARBA" id="ARBA00022801"/>
    </source>
</evidence>
<dbReference type="GO" id="GO:0016020">
    <property type="term" value="C:membrane"/>
    <property type="evidence" value="ECO:0007669"/>
    <property type="project" value="InterPro"/>
</dbReference>
<feature type="domain" description="Peptidase S49" evidence="5">
    <location>
        <begin position="1"/>
        <end position="100"/>
    </location>
</feature>
<dbReference type="AlphaFoldDB" id="A0A644Y4H1"/>
<evidence type="ECO:0000256" key="1">
    <source>
        <dbReference type="ARBA" id="ARBA00008683"/>
    </source>
</evidence>
<dbReference type="Gene3D" id="3.90.226.10">
    <property type="entry name" value="2-enoyl-CoA Hydratase, Chain A, domain 1"/>
    <property type="match status" value="2"/>
</dbReference>
<keyword evidence="3 6" id="KW-0378">Hydrolase</keyword>
<dbReference type="NCBIfam" id="TIGR00705">
    <property type="entry name" value="SppA_67K"/>
    <property type="match status" value="1"/>
</dbReference>
<dbReference type="GO" id="GO:0006465">
    <property type="term" value="P:signal peptide processing"/>
    <property type="evidence" value="ECO:0007669"/>
    <property type="project" value="InterPro"/>
</dbReference>
<protein>
    <submittedName>
        <fullName evidence="6">Protease 4</fullName>
        <ecNumber evidence="6">3.4.21.-</ecNumber>
    </submittedName>
</protein>
<evidence type="ECO:0000256" key="2">
    <source>
        <dbReference type="ARBA" id="ARBA00022670"/>
    </source>
</evidence>
<dbReference type="EC" id="3.4.21.-" evidence="6"/>
<keyword evidence="2 6" id="KW-0645">Protease</keyword>
<dbReference type="InterPro" id="IPR002142">
    <property type="entry name" value="Peptidase_S49"/>
</dbReference>
<proteinExistence type="inferred from homology"/>
<dbReference type="Pfam" id="PF01343">
    <property type="entry name" value="Peptidase_S49"/>
    <property type="match status" value="2"/>
</dbReference>
<dbReference type="CDD" id="cd07023">
    <property type="entry name" value="S49_Sppa_N_C"/>
    <property type="match status" value="1"/>
</dbReference>
<accession>A0A644Y4H1</accession>
<dbReference type="InterPro" id="IPR047272">
    <property type="entry name" value="S49_SppA_C"/>
</dbReference>
<reference evidence="6" key="1">
    <citation type="submission" date="2019-08" db="EMBL/GenBank/DDBJ databases">
        <authorList>
            <person name="Kucharzyk K."/>
            <person name="Murdoch R.W."/>
            <person name="Higgins S."/>
            <person name="Loffler F."/>
        </authorList>
    </citation>
    <scope>NUCLEOTIDE SEQUENCE</scope>
</reference>
<dbReference type="InterPro" id="IPR004634">
    <property type="entry name" value="Pept_S49_pIV"/>
</dbReference>
<dbReference type="Gene3D" id="6.20.330.10">
    <property type="match status" value="1"/>
</dbReference>
<comment type="similarity">
    <text evidence="1">Belongs to the peptidase S49 family.</text>
</comment>
<dbReference type="PANTHER" id="PTHR33209:SF1">
    <property type="entry name" value="PEPTIDASE S49 DOMAIN-CONTAINING PROTEIN"/>
    <property type="match status" value="1"/>
</dbReference>
<dbReference type="EMBL" id="VSSQ01003892">
    <property type="protein sequence ID" value="MPM22821.1"/>
    <property type="molecule type" value="Genomic_DNA"/>
</dbReference>
<organism evidence="6">
    <name type="scientific">bioreactor metagenome</name>
    <dbReference type="NCBI Taxonomy" id="1076179"/>
    <lineage>
        <taxon>unclassified sequences</taxon>
        <taxon>metagenomes</taxon>
        <taxon>ecological metagenomes</taxon>
    </lineage>
</organism>
<keyword evidence="4" id="KW-0720">Serine protease</keyword>